<protein>
    <submittedName>
        <fullName evidence="4">Calcineurin-like phosphoesterase</fullName>
    </submittedName>
    <submittedName>
        <fullName evidence="3">Metallophosphoesterase</fullName>
    </submittedName>
</protein>
<dbReference type="InterPro" id="IPR004843">
    <property type="entry name" value="Calcineurin-like_PHP"/>
</dbReference>
<evidence type="ECO:0000313" key="5">
    <source>
        <dbReference type="Proteomes" id="UP000037269"/>
    </source>
</evidence>
<dbReference type="Gene3D" id="3.60.21.10">
    <property type="match status" value="1"/>
</dbReference>
<dbReference type="AlphaFoldDB" id="A0A0D1Y377"/>
<dbReference type="Proteomes" id="UP000037269">
    <property type="component" value="Unassembled WGS sequence"/>
</dbReference>
<dbReference type="Pfam" id="PF16542">
    <property type="entry name" value="PNKP_ligase"/>
    <property type="match status" value="1"/>
</dbReference>
<dbReference type="InterPro" id="IPR029052">
    <property type="entry name" value="Metallo-depent_PP-like"/>
</dbReference>
<dbReference type="STRING" id="47500.AF333_14505"/>
<dbReference type="InterPro" id="IPR050126">
    <property type="entry name" value="Ap4A_hydrolase"/>
</dbReference>
<dbReference type="InterPro" id="IPR032380">
    <property type="entry name" value="PNKP_ligase_dom"/>
</dbReference>
<proteinExistence type="predicted"/>
<organism evidence="3 5">
    <name type="scientific">Aneurinibacillus migulanus</name>
    <name type="common">Bacillus migulanus</name>
    <dbReference type="NCBI Taxonomy" id="47500"/>
    <lineage>
        <taxon>Bacteria</taxon>
        <taxon>Bacillati</taxon>
        <taxon>Bacillota</taxon>
        <taxon>Bacilli</taxon>
        <taxon>Bacillales</taxon>
        <taxon>Paenibacillaceae</taxon>
        <taxon>Aneurinibacillus group</taxon>
        <taxon>Aneurinibacillus</taxon>
    </lineage>
</organism>
<feature type="domain" description="Calcineurin-like phosphoesterase" evidence="1">
    <location>
        <begin position="210"/>
        <end position="312"/>
    </location>
</feature>
<dbReference type="Gene3D" id="3.40.50.300">
    <property type="entry name" value="P-loop containing nucleotide triphosphate hydrolases"/>
    <property type="match status" value="1"/>
</dbReference>
<dbReference type="Proteomes" id="UP000182836">
    <property type="component" value="Unassembled WGS sequence"/>
</dbReference>
<dbReference type="OrthoDB" id="9807890at2"/>
<dbReference type="PANTHER" id="PTHR42850:SF4">
    <property type="entry name" value="ZINC-DEPENDENT ENDOPOLYPHOSPHATASE"/>
    <property type="match status" value="1"/>
</dbReference>
<gene>
    <name evidence="3" type="ORF">AF333_14505</name>
    <name evidence="4" type="ORF">SAMN04487909_10220</name>
</gene>
<dbReference type="Pfam" id="PF00149">
    <property type="entry name" value="Metallophos"/>
    <property type="match status" value="1"/>
</dbReference>
<evidence type="ECO:0000259" key="2">
    <source>
        <dbReference type="Pfam" id="PF16542"/>
    </source>
</evidence>
<dbReference type="SUPFAM" id="SSF56091">
    <property type="entry name" value="DNA ligase/mRNA capping enzyme, catalytic domain"/>
    <property type="match status" value="1"/>
</dbReference>
<evidence type="ECO:0000313" key="3">
    <source>
        <dbReference type="EMBL" id="KON96506.1"/>
    </source>
</evidence>
<dbReference type="Gene3D" id="3.30.470.30">
    <property type="entry name" value="DNA ligase/mRNA capping enzyme"/>
    <property type="match status" value="2"/>
</dbReference>
<reference evidence="3 5" key="1">
    <citation type="submission" date="2015-07" db="EMBL/GenBank/DDBJ databases">
        <title>Fjat-14205 dsm 2895.</title>
        <authorList>
            <person name="Liu B."/>
            <person name="Wang J."/>
            <person name="Zhu Y."/>
            <person name="Liu G."/>
            <person name="Chen Q."/>
            <person name="Chen Z."/>
            <person name="Lan J."/>
            <person name="Che J."/>
            <person name="Ge C."/>
            <person name="Shi H."/>
            <person name="Pan Z."/>
            <person name="Liu X."/>
        </authorList>
    </citation>
    <scope>NUCLEOTIDE SEQUENCE [LARGE SCALE GENOMIC DNA]</scope>
    <source>
        <strain evidence="3 5">DSM 2895</strain>
    </source>
</reference>
<feature type="domain" description="Polynucleotide kinase-phosphatase ligase" evidence="2">
    <location>
        <begin position="485"/>
        <end position="831"/>
    </location>
</feature>
<dbReference type="InterPro" id="IPR027417">
    <property type="entry name" value="P-loop_NTPase"/>
</dbReference>
<dbReference type="GO" id="GO:0005737">
    <property type="term" value="C:cytoplasm"/>
    <property type="evidence" value="ECO:0007669"/>
    <property type="project" value="TreeGrafter"/>
</dbReference>
<dbReference type="SUPFAM" id="SSF52540">
    <property type="entry name" value="P-loop containing nucleoside triphosphate hydrolases"/>
    <property type="match status" value="1"/>
</dbReference>
<dbReference type="PANTHER" id="PTHR42850">
    <property type="entry name" value="METALLOPHOSPHOESTERASE"/>
    <property type="match status" value="1"/>
</dbReference>
<dbReference type="GeneID" id="42306387"/>
<sequence>MEIRTKVHTIFMMVGATESGKTTFAKNVLIPQLKFEDVNKNFKTNVQYISSDEIRQEILGHDYHKHSQIMLESSKQAFHMLFEKVKAVTSFPIQAEFVIVDTIGLAEEFREEVQKIAKENGYNLEVVLFDYKDTKEYYSSDCSRKIIAQHVSRLKKDVMSKIHREKYNRIHRIKAKDFYSPQSGKVNIQYKVIIEDIEEYMSHILPAEGRYIIVGDVHERVEELKELLSKYGFAFQENKILYTKKTANYKIVLVGDFIDKGKNTEEIIEFISNNLEWFYIVKGNHENFVYKYIKGELSTSKIDNELIDKYFDSIKVLQHNDKRKEQFLHLVDISKEFYRFIGFSTPSFYVTHAPCKNKYIGKLSNLALKKQRKFSVEKDKSLDEQLAFIKNEAVNNHPYHVFGHIATNDSIRVKNKIGIDTGCVYGNALTSVVLDSGKPHFKKQKSKDTMTTEELPSLFKEEKNVSLDHLDDSDKKRLRYVLRNKVNFISGTMPPADKDEENHDLESLKSGLMYFKNKGIDKVVLQPKYMGSRCTIYLNQDVEKCFSVSRNGYKAIHDELPHVYERLLDQFGTYMQENGIETLILDGELLPWSALGKGLIERQFNVIDKAIESELYFLKEYEFEEQLQNLITTYQSSGFDEDQNKMPKKELSKKYGDANYQNFKYVQEVMRSYMPLEEHIHAYNQYKEQLMLYGQEGAVEYKPFDILKIVKKNGEEEIPLLGASEMFKFLSIDECIVVDFAKNNWFEVAEEFYKNTTTVKRMEGIVIKPDTIKNGITPYMKVRNPDYLTIIYGYDYRFPRKYSKLIKQKNIGKKLKTAISEYKLGKEMLTHNLDSINENNKEYQQLVANMLFETSKEKEIDPRL</sequence>
<evidence type="ECO:0000313" key="4">
    <source>
        <dbReference type="EMBL" id="SDI18024.1"/>
    </source>
</evidence>
<dbReference type="RefSeq" id="WP_043064188.1">
    <property type="nucleotide sequence ID" value="NZ_BJOA01000234.1"/>
</dbReference>
<evidence type="ECO:0000313" key="6">
    <source>
        <dbReference type="Proteomes" id="UP000182836"/>
    </source>
</evidence>
<dbReference type="EMBL" id="LGUG01000004">
    <property type="protein sequence ID" value="KON96506.1"/>
    <property type="molecule type" value="Genomic_DNA"/>
</dbReference>
<dbReference type="PATRIC" id="fig|47500.8.peg.1703"/>
<dbReference type="GO" id="GO:0016791">
    <property type="term" value="F:phosphatase activity"/>
    <property type="evidence" value="ECO:0007669"/>
    <property type="project" value="TreeGrafter"/>
</dbReference>
<reference evidence="4 6" key="2">
    <citation type="submission" date="2016-10" db="EMBL/GenBank/DDBJ databases">
        <authorList>
            <person name="de Groot N.N."/>
        </authorList>
    </citation>
    <scope>NUCLEOTIDE SEQUENCE [LARGE SCALE GENOMIC DNA]</scope>
    <source>
        <strain evidence="4 6">DSM 2895</strain>
    </source>
</reference>
<keyword evidence="5" id="KW-1185">Reference proteome</keyword>
<dbReference type="SUPFAM" id="SSF56300">
    <property type="entry name" value="Metallo-dependent phosphatases"/>
    <property type="match status" value="1"/>
</dbReference>
<dbReference type="EMBL" id="FNED01000002">
    <property type="protein sequence ID" value="SDI18024.1"/>
    <property type="molecule type" value="Genomic_DNA"/>
</dbReference>
<name>A0A0D1Y377_ANEMI</name>
<accession>A0A0D1Y377</accession>
<evidence type="ECO:0000259" key="1">
    <source>
        <dbReference type="Pfam" id="PF00149"/>
    </source>
</evidence>